<keyword evidence="2" id="KW-1185">Reference proteome</keyword>
<protein>
    <submittedName>
        <fullName evidence="1">Uncharacterized protein</fullName>
    </submittedName>
</protein>
<accession>A0ABZ2C8E3</accession>
<gene>
    <name evidence="1" type="ORF">Bealeia1_01994</name>
</gene>
<dbReference type="RefSeq" id="WP_331256809.1">
    <property type="nucleotide sequence ID" value="NZ_CP133271.1"/>
</dbReference>
<name>A0ABZ2C8E3_9PROT</name>
<evidence type="ECO:0000313" key="2">
    <source>
        <dbReference type="Proteomes" id="UP001330434"/>
    </source>
</evidence>
<organism evidence="1 2">
    <name type="scientific">Candidatus Bealeia paramacronuclearis</name>
    <dbReference type="NCBI Taxonomy" id="1921001"/>
    <lineage>
        <taxon>Bacteria</taxon>
        <taxon>Pseudomonadati</taxon>
        <taxon>Pseudomonadota</taxon>
        <taxon>Alphaproteobacteria</taxon>
        <taxon>Holosporales</taxon>
        <taxon>Holosporaceae</taxon>
        <taxon>Candidatus Bealeia</taxon>
    </lineage>
</organism>
<evidence type="ECO:0000313" key="1">
    <source>
        <dbReference type="EMBL" id="WVX67775.1"/>
    </source>
</evidence>
<keyword evidence="1" id="KW-0614">Plasmid</keyword>
<reference evidence="1 2" key="1">
    <citation type="journal article" date="2024" name="Environ. Microbiol.">
        <title>Novel evolutionary insights on the interactions of the Holosporales (Alphaproteobacteria) with eukaryotic hosts from comparative genomics.</title>
        <authorList>
            <person name="Giovannini M."/>
            <person name="Petroni G."/>
            <person name="Castelli M."/>
        </authorList>
    </citation>
    <scope>NUCLEOTIDE SEQUENCE [LARGE SCALE GENOMIC DNA]</scope>
    <source>
        <strain evidence="1">US_Bl 15I1</strain>
        <plasmid evidence="2">pBealeia1</plasmid>
    </source>
</reference>
<dbReference type="Proteomes" id="UP001330434">
    <property type="component" value="Plasmid pBealeia1"/>
</dbReference>
<geneLocation type="plasmid" evidence="1 2">
    <name>pBealeia1</name>
</geneLocation>
<dbReference type="EMBL" id="CP133271">
    <property type="protein sequence ID" value="WVX67775.1"/>
    <property type="molecule type" value="Genomic_DNA"/>
</dbReference>
<sequence>MNTRNPTTLNALLVSDDITPRPCGSRAVIVEIQADDGTLLLPRLTRIMLSQIQYATSHDVSFGVNGMLAYNPEGDQLVVFSQGRWKAVLTQDLDLPPPLTLVPAQMNGELPESYAIAASEIGSDLETVYPSVEPVISIPISTHHEMSTASSLYPIAQPATPSVTDATAQNQEMTKAQELANLNAQKALLESELTSIQLELSTIQTTGK</sequence>
<proteinExistence type="predicted"/>